<name>A0A8D5ZHU4_9CREN</name>
<evidence type="ECO:0000313" key="1">
    <source>
        <dbReference type="EMBL" id="BCU68717.1"/>
    </source>
</evidence>
<keyword evidence="2" id="KW-1185">Reference proteome</keyword>
<dbReference type="KEGG" id="csty:KN1_00140"/>
<dbReference type="EMBL" id="AP024597">
    <property type="protein sequence ID" value="BCU68717.1"/>
    <property type="molecule type" value="Genomic_DNA"/>
</dbReference>
<sequence length="399" mass="45241">MISFEELESIIDPIPLRKKRELEVYYFMYQIASNKSTLDEFDRYFRDVLMAGQHNKKHVLMSAEVYALAGDKDKATEILKRYGKNLDDLDLINIATLVRCIIGERPEFDPSIELGVLTACAHLVPDYNPVKDFLRLDPNEAEYSMFIRNLVLRDKDTPGRKDLIEEAIKMLKRVKDKDELVMDKVYIAAALKKVGDERYRDYVKELEGVLRGKATMKGATAMLLYYAFLKDKEELDQFLNTLTASQTSGGKRSGKEEKVSLITLLLNAYDYTKEAKLLDLALKEYGEVKWGKDTSEKLSVLGVFIAVVDRPEVTLSFLRELTDIVEIDAINVLALAPILGIAYVNIKGDDRLIQYVFSKAEDQGTKLAFMPGFIENAACEQVRVRLVLPEPPCSLGPVL</sequence>
<reference evidence="1 2" key="1">
    <citation type="submission" date="2021-04" db="EMBL/GenBank/DDBJ databases">
        <title>Complete genome sequence of Stygiolobus sp. KN-1.</title>
        <authorList>
            <person name="Nakamura K."/>
            <person name="Sakai H."/>
            <person name="Kurosawa N."/>
        </authorList>
    </citation>
    <scope>NUCLEOTIDE SEQUENCE [LARGE SCALE GENOMIC DNA]</scope>
    <source>
        <strain evidence="1 2">KN-1</strain>
    </source>
</reference>
<dbReference type="AlphaFoldDB" id="A0A8D5ZHU4"/>
<dbReference type="Proteomes" id="UP000825123">
    <property type="component" value="Chromosome"/>
</dbReference>
<protein>
    <submittedName>
        <fullName evidence="1">Uncharacterized protein</fullName>
    </submittedName>
</protein>
<evidence type="ECO:0000313" key="2">
    <source>
        <dbReference type="Proteomes" id="UP000825123"/>
    </source>
</evidence>
<gene>
    <name evidence="1" type="ORF">KN1_00140</name>
</gene>
<accession>A0A8D5ZHU4</accession>
<proteinExistence type="predicted"/>
<organism evidence="1 2">
    <name type="scientific">Stygiolobus caldivivus</name>
    <dbReference type="NCBI Taxonomy" id="2824673"/>
    <lineage>
        <taxon>Archaea</taxon>
        <taxon>Thermoproteota</taxon>
        <taxon>Thermoprotei</taxon>
        <taxon>Sulfolobales</taxon>
        <taxon>Sulfolobaceae</taxon>
        <taxon>Stygiolobus</taxon>
    </lineage>
</organism>